<evidence type="ECO:0000313" key="6">
    <source>
        <dbReference type="Proteomes" id="UP001183388"/>
    </source>
</evidence>
<dbReference type="Proteomes" id="UP001183388">
    <property type="component" value="Unassembled WGS sequence"/>
</dbReference>
<gene>
    <name evidence="5" type="ORF">RM780_18030</name>
</gene>
<dbReference type="RefSeq" id="WP_311631787.1">
    <property type="nucleotide sequence ID" value="NZ_JAVREN010000027.1"/>
</dbReference>
<dbReference type="PROSITE" id="PS00211">
    <property type="entry name" value="ABC_TRANSPORTER_1"/>
    <property type="match status" value="1"/>
</dbReference>
<dbReference type="InterPro" id="IPR027417">
    <property type="entry name" value="P-loop_NTPase"/>
</dbReference>
<reference evidence="6" key="1">
    <citation type="submission" date="2023-07" db="EMBL/GenBank/DDBJ databases">
        <title>30 novel species of actinomycetes from the DSMZ collection.</title>
        <authorList>
            <person name="Nouioui I."/>
        </authorList>
    </citation>
    <scope>NUCLEOTIDE SEQUENCE [LARGE SCALE GENOMIC DNA]</scope>
    <source>
        <strain evidence="6">DSM 44917</strain>
    </source>
</reference>
<feature type="region of interest" description="Disordered" evidence="3">
    <location>
        <begin position="252"/>
        <end position="277"/>
    </location>
</feature>
<dbReference type="PROSITE" id="PS50893">
    <property type="entry name" value="ABC_TRANSPORTER_2"/>
    <property type="match status" value="1"/>
</dbReference>
<proteinExistence type="predicted"/>
<protein>
    <submittedName>
        <fullName evidence="5">ABC transporter ATP-binding protein</fullName>
    </submittedName>
</protein>
<dbReference type="PANTHER" id="PTHR42794">
    <property type="entry name" value="HEMIN IMPORT ATP-BINDING PROTEIN HMUV"/>
    <property type="match status" value="1"/>
</dbReference>
<organism evidence="5 6">
    <name type="scientific">Streptomyces boetiae</name>
    <dbReference type="NCBI Taxonomy" id="3075541"/>
    <lineage>
        <taxon>Bacteria</taxon>
        <taxon>Bacillati</taxon>
        <taxon>Actinomycetota</taxon>
        <taxon>Actinomycetes</taxon>
        <taxon>Kitasatosporales</taxon>
        <taxon>Streptomycetaceae</taxon>
        <taxon>Streptomyces</taxon>
    </lineage>
</organism>
<dbReference type="EMBL" id="JAVREN010000027">
    <property type="protein sequence ID" value="MDT0308844.1"/>
    <property type="molecule type" value="Genomic_DNA"/>
</dbReference>
<feature type="domain" description="ABC transporter" evidence="4">
    <location>
        <begin position="12"/>
        <end position="244"/>
    </location>
</feature>
<evidence type="ECO:0000313" key="5">
    <source>
        <dbReference type="EMBL" id="MDT0308844.1"/>
    </source>
</evidence>
<dbReference type="Gene3D" id="3.40.50.300">
    <property type="entry name" value="P-loop containing nucleotide triphosphate hydrolases"/>
    <property type="match status" value="1"/>
</dbReference>
<dbReference type="SUPFAM" id="SSF52540">
    <property type="entry name" value="P-loop containing nucleoside triphosphate hydrolases"/>
    <property type="match status" value="1"/>
</dbReference>
<dbReference type="InterPro" id="IPR003593">
    <property type="entry name" value="AAA+_ATPase"/>
</dbReference>
<dbReference type="GO" id="GO:0005524">
    <property type="term" value="F:ATP binding"/>
    <property type="evidence" value="ECO:0007669"/>
    <property type="project" value="UniProtKB-KW"/>
</dbReference>
<keyword evidence="6" id="KW-1185">Reference proteome</keyword>
<name>A0ABU2LBB2_9ACTN</name>
<evidence type="ECO:0000256" key="3">
    <source>
        <dbReference type="SAM" id="MobiDB-lite"/>
    </source>
</evidence>
<accession>A0ABU2LBB2</accession>
<comment type="caution">
    <text evidence="5">The sequence shown here is derived from an EMBL/GenBank/DDBJ whole genome shotgun (WGS) entry which is preliminary data.</text>
</comment>
<evidence type="ECO:0000256" key="2">
    <source>
        <dbReference type="ARBA" id="ARBA00022840"/>
    </source>
</evidence>
<evidence type="ECO:0000259" key="4">
    <source>
        <dbReference type="PROSITE" id="PS50893"/>
    </source>
</evidence>
<dbReference type="CDD" id="cd03214">
    <property type="entry name" value="ABC_Iron-Siderophores_B12_Hemin"/>
    <property type="match status" value="1"/>
</dbReference>
<dbReference type="InterPro" id="IPR003439">
    <property type="entry name" value="ABC_transporter-like_ATP-bd"/>
</dbReference>
<evidence type="ECO:0000256" key="1">
    <source>
        <dbReference type="ARBA" id="ARBA00022741"/>
    </source>
</evidence>
<sequence length="277" mass="29095">MSGPCAASGAALSAQEVAVAAGARRLLDGVSLDAVPGEVVGLVGPNGSGKSTLLRTVYRALRPERGRVLVNGREVAATPVREVARTVAAVVQEPAGDLELTVREVVAMGRAPHQRTFGPETAHDRRVVADALERVAAADLAERPFASLSGGERQRVLIARALAQEPALLVLDEPGNHLDVRHQLALLTLLRRLPATSLVALHDLNLAARFCDRLCLLRAGKVTASGPPRQVLNAALLSEVYGARAEVAENPATGAPQVTFHLPEADGEHKASVRGRP</sequence>
<dbReference type="SMART" id="SM00382">
    <property type="entry name" value="AAA"/>
    <property type="match status" value="1"/>
</dbReference>
<dbReference type="Pfam" id="PF00005">
    <property type="entry name" value="ABC_tran"/>
    <property type="match status" value="1"/>
</dbReference>
<dbReference type="InterPro" id="IPR017871">
    <property type="entry name" value="ABC_transporter-like_CS"/>
</dbReference>
<keyword evidence="2 5" id="KW-0067">ATP-binding</keyword>
<dbReference type="PANTHER" id="PTHR42794:SF2">
    <property type="entry name" value="ABC TRANSPORTER ATP-BINDING PROTEIN"/>
    <property type="match status" value="1"/>
</dbReference>
<keyword evidence="1" id="KW-0547">Nucleotide-binding</keyword>